<dbReference type="SUPFAM" id="SSF53686">
    <property type="entry name" value="Tryptophan synthase beta subunit-like PLP-dependent enzymes"/>
    <property type="match status" value="1"/>
</dbReference>
<dbReference type="KEGG" id="xba:C7S18_05100"/>
<dbReference type="InterPro" id="IPR001926">
    <property type="entry name" value="TrpB-like_PALP"/>
</dbReference>
<dbReference type="EMBL" id="CP027860">
    <property type="protein sequence ID" value="AVP96616.1"/>
    <property type="molecule type" value="Genomic_DNA"/>
</dbReference>
<evidence type="ECO:0000256" key="5">
    <source>
        <dbReference type="ARBA" id="ARBA00018679"/>
    </source>
</evidence>
<keyword evidence="8 12" id="KW-0663">Pyridoxal phosphate</keyword>
<dbReference type="OrthoDB" id="9763107at2"/>
<evidence type="ECO:0000256" key="3">
    <source>
        <dbReference type="ARBA" id="ARBA00005517"/>
    </source>
</evidence>
<protein>
    <recommendedName>
        <fullName evidence="5 11">Threonine synthase</fullName>
        <ecNumber evidence="4 11">4.2.3.1</ecNumber>
    </recommendedName>
</protein>
<dbReference type="InterPro" id="IPR029144">
    <property type="entry name" value="Thr_synth_N"/>
</dbReference>
<keyword evidence="16" id="KW-1185">Reference proteome</keyword>
<dbReference type="AlphaFoldDB" id="A0A2P1PP63"/>
<dbReference type="Gene3D" id="3.90.1380.10">
    <property type="entry name" value="Threonine synthase, N-terminal domain"/>
    <property type="match status" value="1"/>
</dbReference>
<dbReference type="InterPro" id="IPR051166">
    <property type="entry name" value="Threonine_Synthase"/>
</dbReference>
<keyword evidence="7" id="KW-0791">Threonine biosynthesis</keyword>
<reference evidence="15 16" key="2">
    <citation type="submission" date="2018-03" db="EMBL/GenBank/DDBJ databases">
        <authorList>
            <person name="Keele B.F."/>
        </authorList>
    </citation>
    <scope>NUCLEOTIDE SEQUENCE [LARGE SCALE GENOMIC DNA]</scope>
    <source>
        <strain evidence="15 16">D13</strain>
    </source>
</reference>
<dbReference type="PANTHER" id="PTHR42690:SF1">
    <property type="entry name" value="THREONINE SYNTHASE-LIKE 2"/>
    <property type="match status" value="1"/>
</dbReference>
<comment type="pathway">
    <text evidence="2">Amino-acid biosynthesis; L-threonine biosynthesis; L-threonine from L-aspartate: step 5/5.</text>
</comment>
<comment type="catalytic activity">
    <reaction evidence="10">
        <text>O-phospho-L-homoserine + H2O = L-threonine + phosphate</text>
        <dbReference type="Rhea" id="RHEA:10840"/>
        <dbReference type="ChEBI" id="CHEBI:15377"/>
        <dbReference type="ChEBI" id="CHEBI:43474"/>
        <dbReference type="ChEBI" id="CHEBI:57590"/>
        <dbReference type="ChEBI" id="CHEBI:57926"/>
        <dbReference type="EC" id="4.2.3.1"/>
    </reaction>
</comment>
<dbReference type="Pfam" id="PF14821">
    <property type="entry name" value="Thr_synth_N"/>
    <property type="match status" value="1"/>
</dbReference>
<dbReference type="UniPathway" id="UPA00050">
    <property type="reaction ID" value="UER00065"/>
</dbReference>
<dbReference type="InterPro" id="IPR004450">
    <property type="entry name" value="Thr_synthase-like"/>
</dbReference>
<dbReference type="GO" id="GO:0009088">
    <property type="term" value="P:threonine biosynthetic process"/>
    <property type="evidence" value="ECO:0007669"/>
    <property type="project" value="UniProtKB-UniRule"/>
</dbReference>
<evidence type="ECO:0000256" key="7">
    <source>
        <dbReference type="ARBA" id="ARBA00022697"/>
    </source>
</evidence>
<evidence type="ECO:0000313" key="15">
    <source>
        <dbReference type="EMBL" id="AVP96616.1"/>
    </source>
</evidence>
<keyword evidence="6" id="KW-0028">Amino-acid biosynthesis</keyword>
<organism evidence="15 16">
    <name type="scientific">Ahniella affigens</name>
    <dbReference type="NCBI Taxonomy" id="2021234"/>
    <lineage>
        <taxon>Bacteria</taxon>
        <taxon>Pseudomonadati</taxon>
        <taxon>Pseudomonadota</taxon>
        <taxon>Gammaproteobacteria</taxon>
        <taxon>Lysobacterales</taxon>
        <taxon>Rhodanobacteraceae</taxon>
        <taxon>Ahniella</taxon>
    </lineage>
</organism>
<dbReference type="GO" id="GO:0004795">
    <property type="term" value="F:threonine synthase activity"/>
    <property type="evidence" value="ECO:0007669"/>
    <property type="project" value="UniProtKB-UniRule"/>
</dbReference>
<dbReference type="GO" id="GO:0030170">
    <property type="term" value="F:pyridoxal phosphate binding"/>
    <property type="evidence" value="ECO:0007669"/>
    <property type="project" value="InterPro"/>
</dbReference>
<dbReference type="Pfam" id="PF00291">
    <property type="entry name" value="PALP"/>
    <property type="match status" value="1"/>
</dbReference>
<dbReference type="EC" id="4.2.3.1" evidence="4 11"/>
<evidence type="ECO:0000259" key="14">
    <source>
        <dbReference type="Pfam" id="PF14821"/>
    </source>
</evidence>
<dbReference type="Gene3D" id="3.40.50.1100">
    <property type="match status" value="2"/>
</dbReference>
<dbReference type="Proteomes" id="UP000241074">
    <property type="component" value="Chromosome"/>
</dbReference>
<evidence type="ECO:0000256" key="11">
    <source>
        <dbReference type="NCBIfam" id="TIGR00260"/>
    </source>
</evidence>
<name>A0A2P1PP63_9GAMM</name>
<evidence type="ECO:0000256" key="8">
    <source>
        <dbReference type="ARBA" id="ARBA00022898"/>
    </source>
</evidence>
<reference evidence="15 16" key="1">
    <citation type="submission" date="2018-03" db="EMBL/GenBank/DDBJ databases">
        <title>Ahniella affigens gen. nov., sp. nov., a gammaproteobacterium isolated from sandy soil near a stream.</title>
        <authorList>
            <person name="Ko Y."/>
            <person name="Kim J.-H."/>
        </authorList>
    </citation>
    <scope>NUCLEOTIDE SEQUENCE [LARGE SCALE GENOMIC DNA]</scope>
    <source>
        <strain evidence="15 16">D13</strain>
    </source>
</reference>
<evidence type="ECO:0000256" key="1">
    <source>
        <dbReference type="ARBA" id="ARBA00001933"/>
    </source>
</evidence>
<evidence type="ECO:0000256" key="9">
    <source>
        <dbReference type="ARBA" id="ARBA00023239"/>
    </source>
</evidence>
<evidence type="ECO:0000256" key="6">
    <source>
        <dbReference type="ARBA" id="ARBA00022605"/>
    </source>
</evidence>
<dbReference type="RefSeq" id="WP_106890544.1">
    <property type="nucleotide sequence ID" value="NZ_CP027860.1"/>
</dbReference>
<feature type="domain" description="Threonine synthase N-terminal" evidence="14">
    <location>
        <begin position="3"/>
        <end position="77"/>
    </location>
</feature>
<dbReference type="InterPro" id="IPR000634">
    <property type="entry name" value="Ser/Thr_deHydtase_PyrdxlP-BS"/>
</dbReference>
<gene>
    <name evidence="15" type="ORF">C7S18_05100</name>
</gene>
<dbReference type="PANTHER" id="PTHR42690">
    <property type="entry name" value="THREONINE SYNTHASE FAMILY MEMBER"/>
    <property type="match status" value="1"/>
</dbReference>
<dbReference type="NCBIfam" id="TIGR00260">
    <property type="entry name" value="thrC"/>
    <property type="match status" value="1"/>
</dbReference>
<evidence type="ECO:0000256" key="4">
    <source>
        <dbReference type="ARBA" id="ARBA00013028"/>
    </source>
</evidence>
<dbReference type="InterPro" id="IPR037158">
    <property type="entry name" value="Thr_synth_N_sf"/>
</dbReference>
<proteinExistence type="inferred from homology"/>
<evidence type="ECO:0000256" key="12">
    <source>
        <dbReference type="PIRSR" id="PIRSR604450-51"/>
    </source>
</evidence>
<feature type="domain" description="Tryptophan synthase beta chain-like PALP" evidence="13">
    <location>
        <begin position="95"/>
        <end position="374"/>
    </location>
</feature>
<accession>A0A2P1PP63</accession>
<dbReference type="InterPro" id="IPR036052">
    <property type="entry name" value="TrpB-like_PALP_sf"/>
</dbReference>
<comment type="cofactor">
    <cofactor evidence="1 12">
        <name>pyridoxal 5'-phosphate</name>
        <dbReference type="ChEBI" id="CHEBI:597326"/>
    </cofactor>
</comment>
<dbReference type="PROSITE" id="PS00165">
    <property type="entry name" value="DEHYDRATASE_SER_THR"/>
    <property type="match status" value="1"/>
</dbReference>
<comment type="similarity">
    <text evidence="3">Belongs to the threonine synthase family.</text>
</comment>
<evidence type="ECO:0000256" key="2">
    <source>
        <dbReference type="ARBA" id="ARBA00004979"/>
    </source>
</evidence>
<keyword evidence="9" id="KW-0456">Lyase</keyword>
<evidence type="ECO:0000313" key="16">
    <source>
        <dbReference type="Proteomes" id="UP000241074"/>
    </source>
</evidence>
<evidence type="ECO:0000259" key="13">
    <source>
        <dbReference type="Pfam" id="PF00291"/>
    </source>
</evidence>
<sequence length="429" mass="45791">MEFVSTRGQDRTPIERALSLGLASDGGLFLPMQWPRLRPDDFEGADTTPRIAERLLQSFFADSIFAADFGALCDQAFTVQTPLKPLRDGQTSILELFHGPSGAFKDVGANFLATMLAHLNRGATRDTTILVATSGDTGSAVATAFYRRPGFRVIILFPDGRVSARQAHLLSCFGDNIQTLRVAGSFDDCQAMAKAALADQTLVQALNMTSANSISLGRLLPQMSYYAEAALRYFRAHGEPLNVVIPSGNLGNALACLIARQIGLPIGRVLISTNANAVLANYVHTGNYQAAPTKATIANAMDVGAPSNIERLIYLAKHDPSILRDLDSVSVPDDAICARIQAFYQTYGEIICPHTATAAEMLAQRRAAGDHAHYAVVATAHPAKFADVVEPLLGLSVPIPECLKPWLARPAQAAQIGVGLDALKAALGP</sequence>
<feature type="modified residue" description="N6-(pyridoxal phosphate)lysine" evidence="12">
    <location>
        <position position="105"/>
    </location>
</feature>
<evidence type="ECO:0000256" key="10">
    <source>
        <dbReference type="ARBA" id="ARBA00049144"/>
    </source>
</evidence>